<dbReference type="EC" id="2.7.11.1" evidence="7"/>
<keyword evidence="14 22" id="KW-0067">ATP-binding</keyword>
<dbReference type="GO" id="GO:0004674">
    <property type="term" value="F:protein serine/threonine kinase activity"/>
    <property type="evidence" value="ECO:0007669"/>
    <property type="project" value="UniProtKB-KW"/>
</dbReference>
<dbReference type="FunFam" id="1.10.510.10:FF:000032">
    <property type="entry name" value="Serine/threonine-protein kinase PBS1"/>
    <property type="match status" value="1"/>
</dbReference>
<reference evidence="26" key="1">
    <citation type="submission" date="2020-10" db="EMBL/GenBank/DDBJ databases">
        <authorList>
            <person name="Han B."/>
            <person name="Lu T."/>
            <person name="Zhao Q."/>
            <person name="Huang X."/>
            <person name="Zhao Y."/>
        </authorList>
    </citation>
    <scope>NUCLEOTIDE SEQUENCE</scope>
</reference>
<evidence type="ECO:0000256" key="19">
    <source>
        <dbReference type="ARBA" id="ARBA00023288"/>
    </source>
</evidence>
<keyword evidence="8" id="KW-1003">Cell membrane</keyword>
<dbReference type="Proteomes" id="UP000604825">
    <property type="component" value="Unassembled WGS sequence"/>
</dbReference>
<dbReference type="GO" id="GO:0005737">
    <property type="term" value="C:cytoplasm"/>
    <property type="evidence" value="ECO:0007669"/>
    <property type="project" value="UniProtKB-SubCell"/>
</dbReference>
<evidence type="ECO:0000313" key="27">
    <source>
        <dbReference type="Proteomes" id="UP000604825"/>
    </source>
</evidence>
<evidence type="ECO:0000256" key="16">
    <source>
        <dbReference type="ARBA" id="ARBA00023136"/>
    </source>
</evidence>
<evidence type="ECO:0000256" key="3">
    <source>
        <dbReference type="ARBA" id="ARBA00005138"/>
    </source>
</evidence>
<keyword evidence="15" id="KW-0587">Phenylpropanoid metabolism</keyword>
<dbReference type="PROSITE" id="PS00107">
    <property type="entry name" value="PROTEIN_KINASE_ATP"/>
    <property type="match status" value="1"/>
</dbReference>
<dbReference type="InterPro" id="IPR000719">
    <property type="entry name" value="Prot_kinase_dom"/>
</dbReference>
<evidence type="ECO:0000256" key="9">
    <source>
        <dbReference type="ARBA" id="ARBA00022490"/>
    </source>
</evidence>
<dbReference type="Gene3D" id="1.10.510.10">
    <property type="entry name" value="Transferase(Phosphotransferase) domain 1"/>
    <property type="match status" value="1"/>
</dbReference>
<dbReference type="Pfam" id="PF00221">
    <property type="entry name" value="Lyase_aromatic"/>
    <property type="match status" value="1"/>
</dbReference>
<dbReference type="InterPro" id="IPR008948">
    <property type="entry name" value="L-Aspartase-like"/>
</dbReference>
<comment type="subunit">
    <text evidence="6">Homotetramer.</text>
</comment>
<dbReference type="InterPro" id="IPR011009">
    <property type="entry name" value="Kinase-like_dom_sf"/>
</dbReference>
<evidence type="ECO:0000259" key="25">
    <source>
        <dbReference type="PROSITE" id="PS50011"/>
    </source>
</evidence>
<keyword evidence="16" id="KW-0472">Membrane</keyword>
<dbReference type="GO" id="GO:0005886">
    <property type="term" value="C:plasma membrane"/>
    <property type="evidence" value="ECO:0007669"/>
    <property type="project" value="UniProtKB-SubCell"/>
</dbReference>
<dbReference type="GO" id="GO:0009800">
    <property type="term" value="P:cinnamic acid biosynthetic process"/>
    <property type="evidence" value="ECO:0007669"/>
    <property type="project" value="UniProtKB-UniPathway"/>
</dbReference>
<dbReference type="CDD" id="cd00332">
    <property type="entry name" value="PAL-HAL"/>
    <property type="match status" value="1"/>
</dbReference>
<evidence type="ECO:0000256" key="6">
    <source>
        <dbReference type="ARBA" id="ARBA00011881"/>
    </source>
</evidence>
<dbReference type="InterPro" id="IPR005922">
    <property type="entry name" value="Phe_NH3-lyase"/>
</dbReference>
<dbReference type="PROSITE" id="PS50011">
    <property type="entry name" value="PROTEIN_KINASE_DOM"/>
    <property type="match status" value="1"/>
</dbReference>
<comment type="catalytic activity">
    <reaction evidence="20">
        <text>L-threonyl-[protein] + ATP = O-phospho-L-threonyl-[protein] + ADP + H(+)</text>
        <dbReference type="Rhea" id="RHEA:46608"/>
        <dbReference type="Rhea" id="RHEA-COMP:11060"/>
        <dbReference type="Rhea" id="RHEA-COMP:11605"/>
        <dbReference type="ChEBI" id="CHEBI:15378"/>
        <dbReference type="ChEBI" id="CHEBI:30013"/>
        <dbReference type="ChEBI" id="CHEBI:30616"/>
        <dbReference type="ChEBI" id="CHEBI:61977"/>
        <dbReference type="ChEBI" id="CHEBI:456216"/>
        <dbReference type="EC" id="2.7.11.1"/>
    </reaction>
</comment>
<evidence type="ECO:0000256" key="22">
    <source>
        <dbReference type="PROSITE-ProRule" id="PRU10141"/>
    </source>
</evidence>
<feature type="region of interest" description="Disordered" evidence="24">
    <location>
        <begin position="883"/>
        <end position="910"/>
    </location>
</feature>
<evidence type="ECO:0000256" key="21">
    <source>
        <dbReference type="ARBA" id="ARBA00048679"/>
    </source>
</evidence>
<keyword evidence="13" id="KW-0418">Kinase</keyword>
<dbReference type="PANTHER" id="PTHR10362">
    <property type="entry name" value="HISTIDINE AMMONIA-LYASE"/>
    <property type="match status" value="1"/>
</dbReference>
<keyword evidence="27" id="KW-1185">Reference proteome</keyword>
<dbReference type="NCBIfam" id="TIGR01226">
    <property type="entry name" value="phe_am_lyase"/>
    <property type="match status" value="1"/>
</dbReference>
<dbReference type="FunFam" id="1.10.274.20:FF:000001">
    <property type="entry name" value="Phenylalanine ammonia-lyase"/>
    <property type="match status" value="1"/>
</dbReference>
<name>A0A811NJZ5_9POAL</name>
<dbReference type="PROSITE" id="PS00108">
    <property type="entry name" value="PROTEIN_KINASE_ST"/>
    <property type="match status" value="1"/>
</dbReference>
<evidence type="ECO:0000256" key="17">
    <source>
        <dbReference type="ARBA" id="ARBA00023232"/>
    </source>
</evidence>
<evidence type="ECO:0000256" key="24">
    <source>
        <dbReference type="SAM" id="MobiDB-lite"/>
    </source>
</evidence>
<dbReference type="FunFam" id="1.20.200.10:FF:000009">
    <property type="entry name" value="Phenylalanine ammonia-lyase"/>
    <property type="match status" value="1"/>
</dbReference>
<evidence type="ECO:0000256" key="10">
    <source>
        <dbReference type="ARBA" id="ARBA00022527"/>
    </source>
</evidence>
<feature type="region of interest" description="Disordered" evidence="24">
    <location>
        <begin position="931"/>
        <end position="989"/>
    </location>
</feature>
<dbReference type="GO" id="GO:0045548">
    <property type="term" value="F:phenylalanine ammonia-lyase activity"/>
    <property type="evidence" value="ECO:0007669"/>
    <property type="project" value="UniProtKB-ARBA"/>
</dbReference>
<keyword evidence="19" id="KW-0449">Lipoprotein</keyword>
<evidence type="ECO:0000256" key="13">
    <source>
        <dbReference type="ARBA" id="ARBA00022777"/>
    </source>
</evidence>
<comment type="similarity">
    <text evidence="4 23">Belongs to the PAL/histidase family.</text>
</comment>
<keyword evidence="11" id="KW-0808">Transferase</keyword>
<feature type="compositionally biased region" description="Polar residues" evidence="24">
    <location>
        <begin position="886"/>
        <end position="897"/>
    </location>
</feature>
<comment type="caution">
    <text evidence="26">The sequence shown here is derived from an EMBL/GenBank/DDBJ whole genome shotgun (WGS) entry which is preliminary data.</text>
</comment>
<dbReference type="UniPathway" id="UPA00713">
    <property type="reaction ID" value="UER00725"/>
</dbReference>
<keyword evidence="9" id="KW-0963">Cytoplasm</keyword>
<evidence type="ECO:0000256" key="11">
    <source>
        <dbReference type="ARBA" id="ARBA00022679"/>
    </source>
</evidence>
<evidence type="ECO:0000256" key="8">
    <source>
        <dbReference type="ARBA" id="ARBA00022475"/>
    </source>
</evidence>
<dbReference type="GO" id="GO:0005524">
    <property type="term" value="F:ATP binding"/>
    <property type="evidence" value="ECO:0007669"/>
    <property type="project" value="UniProtKB-UniRule"/>
</dbReference>
<accession>A0A811NJZ5</accession>
<feature type="compositionally biased region" description="Basic and acidic residues" evidence="24">
    <location>
        <begin position="931"/>
        <end position="941"/>
    </location>
</feature>
<dbReference type="InterPro" id="IPR017441">
    <property type="entry name" value="Protein_kinase_ATP_BS"/>
</dbReference>
<evidence type="ECO:0000256" key="4">
    <source>
        <dbReference type="ARBA" id="ARBA00007238"/>
    </source>
</evidence>
<evidence type="ECO:0000256" key="5">
    <source>
        <dbReference type="ARBA" id="ARBA00008684"/>
    </source>
</evidence>
<evidence type="ECO:0000256" key="14">
    <source>
        <dbReference type="ARBA" id="ARBA00022840"/>
    </source>
</evidence>
<dbReference type="GO" id="GO:0006559">
    <property type="term" value="P:L-phenylalanine catabolic process"/>
    <property type="evidence" value="ECO:0007669"/>
    <property type="project" value="UniProtKB-KW"/>
</dbReference>
<comment type="subcellular location">
    <subcellularLocation>
        <location evidence="1">Cell membrane</location>
        <topology evidence="1">Lipid-anchor</topology>
    </subcellularLocation>
    <subcellularLocation>
        <location evidence="2">Cytoplasm</location>
    </subcellularLocation>
</comment>
<evidence type="ECO:0000256" key="18">
    <source>
        <dbReference type="ARBA" id="ARBA00023239"/>
    </source>
</evidence>
<evidence type="ECO:0000256" key="15">
    <source>
        <dbReference type="ARBA" id="ARBA00023051"/>
    </source>
</evidence>
<dbReference type="Pfam" id="PF07714">
    <property type="entry name" value="PK_Tyr_Ser-Thr"/>
    <property type="match status" value="1"/>
</dbReference>
<dbReference type="InterPro" id="IPR001245">
    <property type="entry name" value="Ser-Thr/Tyr_kinase_cat_dom"/>
</dbReference>
<evidence type="ECO:0000256" key="2">
    <source>
        <dbReference type="ARBA" id="ARBA00004496"/>
    </source>
</evidence>
<evidence type="ECO:0000256" key="23">
    <source>
        <dbReference type="RuleBase" id="RU003954"/>
    </source>
</evidence>
<comment type="similarity">
    <text evidence="5">Belongs to the protein kinase superfamily. Ser/Thr protein kinase family.</text>
</comment>
<comment type="pathway">
    <text evidence="3">Phenylpropanoid metabolism; trans-cinnamate biosynthesis; trans-cinnamate from L-phenylalanine: step 1/1.</text>
</comment>
<dbReference type="SUPFAM" id="SSF48557">
    <property type="entry name" value="L-aspartase-like"/>
    <property type="match status" value="1"/>
</dbReference>
<keyword evidence="18 23" id="KW-0456">Lyase</keyword>
<evidence type="ECO:0000256" key="7">
    <source>
        <dbReference type="ARBA" id="ARBA00012513"/>
    </source>
</evidence>
<comment type="catalytic activity">
    <reaction evidence="21">
        <text>L-seryl-[protein] + ATP = O-phospho-L-seryl-[protein] + ADP + H(+)</text>
        <dbReference type="Rhea" id="RHEA:17989"/>
        <dbReference type="Rhea" id="RHEA-COMP:9863"/>
        <dbReference type="Rhea" id="RHEA-COMP:11604"/>
        <dbReference type="ChEBI" id="CHEBI:15378"/>
        <dbReference type="ChEBI" id="CHEBI:29999"/>
        <dbReference type="ChEBI" id="CHEBI:30616"/>
        <dbReference type="ChEBI" id="CHEBI:83421"/>
        <dbReference type="ChEBI" id="CHEBI:456216"/>
        <dbReference type="EC" id="2.7.11.1"/>
    </reaction>
</comment>
<proteinExistence type="inferred from homology"/>
<feature type="domain" description="Protein kinase" evidence="25">
    <location>
        <begin position="601"/>
        <end position="883"/>
    </location>
</feature>
<organism evidence="26 27">
    <name type="scientific">Miscanthus lutarioriparius</name>
    <dbReference type="NCBI Taxonomy" id="422564"/>
    <lineage>
        <taxon>Eukaryota</taxon>
        <taxon>Viridiplantae</taxon>
        <taxon>Streptophyta</taxon>
        <taxon>Embryophyta</taxon>
        <taxon>Tracheophyta</taxon>
        <taxon>Spermatophyta</taxon>
        <taxon>Magnoliopsida</taxon>
        <taxon>Liliopsida</taxon>
        <taxon>Poales</taxon>
        <taxon>Poaceae</taxon>
        <taxon>PACMAD clade</taxon>
        <taxon>Panicoideae</taxon>
        <taxon>Andropogonodae</taxon>
        <taxon>Andropogoneae</taxon>
        <taxon>Saccharinae</taxon>
        <taxon>Miscanthus</taxon>
    </lineage>
</organism>
<evidence type="ECO:0000313" key="26">
    <source>
        <dbReference type="EMBL" id="CAD6222679.1"/>
    </source>
</evidence>
<dbReference type="CDD" id="cd14066">
    <property type="entry name" value="STKc_IRAK"/>
    <property type="match status" value="1"/>
</dbReference>
<dbReference type="AlphaFoldDB" id="A0A811NJZ5"/>
<dbReference type="OrthoDB" id="339325at2759"/>
<gene>
    <name evidence="26" type="ORF">NCGR_LOCUS15218</name>
</gene>
<dbReference type="PROSITE" id="PS00488">
    <property type="entry name" value="PAL_HISTIDASE"/>
    <property type="match status" value="1"/>
</dbReference>
<dbReference type="Gene3D" id="3.30.200.20">
    <property type="entry name" value="Phosphorylase Kinase, domain 1"/>
    <property type="match status" value="1"/>
</dbReference>
<dbReference type="InterPro" id="IPR024083">
    <property type="entry name" value="Fumarase/histidase_N"/>
</dbReference>
<dbReference type="InterPro" id="IPR022313">
    <property type="entry name" value="Phe/His_NH3-lyase_AS"/>
</dbReference>
<evidence type="ECO:0000256" key="1">
    <source>
        <dbReference type="ARBA" id="ARBA00004193"/>
    </source>
</evidence>
<protein>
    <recommendedName>
        <fullName evidence="7">non-specific serine/threonine protein kinase</fullName>
        <ecNumber evidence="7">2.7.11.1</ecNumber>
    </recommendedName>
</protein>
<dbReference type="InterPro" id="IPR023144">
    <property type="entry name" value="Phe_NH3-lyase_shielding_dom_sf"/>
</dbReference>
<dbReference type="SUPFAM" id="SSF56112">
    <property type="entry name" value="Protein kinase-like (PK-like)"/>
    <property type="match status" value="1"/>
</dbReference>
<dbReference type="InterPro" id="IPR001106">
    <property type="entry name" value="Aromatic_Lyase"/>
</dbReference>
<keyword evidence="10" id="KW-0723">Serine/threonine-protein kinase</keyword>
<evidence type="ECO:0000256" key="20">
    <source>
        <dbReference type="ARBA" id="ARBA00047899"/>
    </source>
</evidence>
<dbReference type="EMBL" id="CAJGYO010000004">
    <property type="protein sequence ID" value="CAD6222679.1"/>
    <property type="molecule type" value="Genomic_DNA"/>
</dbReference>
<keyword evidence="12 22" id="KW-0547">Nucleotide-binding</keyword>
<dbReference type="Gene3D" id="1.20.200.10">
    <property type="entry name" value="Fumarase/aspartase (Central domain)"/>
    <property type="match status" value="1"/>
</dbReference>
<feature type="binding site" evidence="22">
    <location>
        <position position="629"/>
    </location>
    <ligand>
        <name>ATP</name>
        <dbReference type="ChEBI" id="CHEBI:30616"/>
    </ligand>
</feature>
<dbReference type="FunFam" id="3.30.200.20:FF:000244">
    <property type="entry name" value="Serine/threonine-protein kinase CDL1-like"/>
    <property type="match status" value="1"/>
</dbReference>
<keyword evidence="17" id="KW-0585">Phenylalanine catabolism</keyword>
<sequence>MLVRINTILQGYSGIRFEILEAITKLLNTGVSPCLPLRGTITASGDLVPLSYIAGLITGRPNAQATTVDGRKVDAAKAFKIAGIEGGFFKLNPKEGLAIVNGTSVGSALAATVMYDANVLAVLSEVLSAVFCEVMNGKPEYTDHLTHKLKHHPGSIEAAAIMEHILDGSAFMKQAKKVNELDPLLKPKQDRYALRTSPQWLGPQIEVIRAATKSIEREVNSVNDNPVIDVHRGKALHGGNFQGTPIGVSMDNARLAIANIGKLMFAQFSKLVNEFYNNGLTSNLAGSRNPSLDYGFKGTEIAMASYCSELQYLGNPITNHVQSAEQHNQDVNSLGLVSARKTAEAIDILKLMSSTYIVALCQAIDLRHLEENIKTSVKNTVTQVTKKVLTMNPSGDLSSAWFSEKELITAIDREGVFSYAEDPASASLLLMQKLRAVLVDHALSSCDAEREPSVFSKITKFEEELRAVLPREVEAARVAVAEGTAPVANRITDSRSFPLYRFVVERGDELLTVLRFVGEGDQELGGALADAPACGEGGTSISISEDLYANFYLSNGSVRSNSRASGSRKEDSVPVRRGGNIAHGPAQIFTFRELAVATKNFRKDCLLGEGGFGRVYKGRMENGQVIAVKQLDRNGFQGNREFLVEVLMLSLLHHPNLVRLIGYCADGDQRLLVYEYMLLGSLENHLFDSPPDKEPLDWNTRMKIAAGAAKGLEYLHDKANPPVIYRDFKSSNILLGEDYYPKLSDFGLAKLGPVGDKTHVSTRVMGTYGYCAPEYAMTGQLTLKSDVYSFGVVFLELITGRKAIDHTQPSGEQNLVAWARPLFRDRRKFCQLADPSLQGRYPKRGLYQALAVAAMCLQEQAASRPLIGDVVTALSYLAAHPYDPNVPSTKDSTTCPSTPRAKTHRRTTSVPDAQHAAESLMLNFPGLRKDTVRGGKFEKDGTQGSGSSSSSGRNDGLDVPQLLAVPNSKACGEGDNIQKSTVKVGAREN</sequence>
<dbReference type="Gene3D" id="1.10.275.10">
    <property type="entry name" value="Fumarase/aspartase (N-terminal domain)"/>
    <property type="match status" value="1"/>
</dbReference>
<dbReference type="Gene3D" id="1.10.274.20">
    <property type="entry name" value="Phenylalanine ammonia-lyase 1, domain 3"/>
    <property type="match status" value="1"/>
</dbReference>
<dbReference type="InterPro" id="IPR008271">
    <property type="entry name" value="Ser/Thr_kinase_AS"/>
</dbReference>
<evidence type="ECO:0000256" key="12">
    <source>
        <dbReference type="ARBA" id="ARBA00022741"/>
    </source>
</evidence>